<dbReference type="EMBL" id="BAABME010016483">
    <property type="protein sequence ID" value="GAA0146155.1"/>
    <property type="molecule type" value="Genomic_DNA"/>
</dbReference>
<gene>
    <name evidence="1" type="ORF">LIER_36264</name>
</gene>
<sequence>MEVVSPSKRAEEAPDRNVCTLQVPEESPKKGKPREDVWSVPFDERDPAKIFMICTTVGAEHEELLIQVL</sequence>
<name>A0AAV3P3L1_LITER</name>
<reference evidence="1 2" key="1">
    <citation type="submission" date="2024-01" db="EMBL/GenBank/DDBJ databases">
        <title>The complete chloroplast genome sequence of Lithospermum erythrorhizon: insights into the phylogenetic relationship among Boraginaceae species and the maternal lineages of purple gromwells.</title>
        <authorList>
            <person name="Okada T."/>
            <person name="Watanabe K."/>
        </authorList>
    </citation>
    <scope>NUCLEOTIDE SEQUENCE [LARGE SCALE GENOMIC DNA]</scope>
</reference>
<evidence type="ECO:0000313" key="1">
    <source>
        <dbReference type="EMBL" id="GAA0146155.1"/>
    </source>
</evidence>
<organism evidence="1 2">
    <name type="scientific">Lithospermum erythrorhizon</name>
    <name type="common">Purple gromwell</name>
    <name type="synonym">Lithospermum officinale var. erythrorhizon</name>
    <dbReference type="NCBI Taxonomy" id="34254"/>
    <lineage>
        <taxon>Eukaryota</taxon>
        <taxon>Viridiplantae</taxon>
        <taxon>Streptophyta</taxon>
        <taxon>Embryophyta</taxon>
        <taxon>Tracheophyta</taxon>
        <taxon>Spermatophyta</taxon>
        <taxon>Magnoliopsida</taxon>
        <taxon>eudicotyledons</taxon>
        <taxon>Gunneridae</taxon>
        <taxon>Pentapetalae</taxon>
        <taxon>asterids</taxon>
        <taxon>lamiids</taxon>
        <taxon>Boraginales</taxon>
        <taxon>Boraginaceae</taxon>
        <taxon>Boraginoideae</taxon>
        <taxon>Lithospermeae</taxon>
        <taxon>Lithospermum</taxon>
    </lineage>
</organism>
<proteinExistence type="predicted"/>
<dbReference type="AlphaFoldDB" id="A0AAV3P3L1"/>
<protein>
    <submittedName>
        <fullName evidence="1">Uncharacterized protein</fullName>
    </submittedName>
</protein>
<comment type="caution">
    <text evidence="1">The sequence shown here is derived from an EMBL/GenBank/DDBJ whole genome shotgun (WGS) entry which is preliminary data.</text>
</comment>
<keyword evidence="2" id="KW-1185">Reference proteome</keyword>
<dbReference type="Proteomes" id="UP001454036">
    <property type="component" value="Unassembled WGS sequence"/>
</dbReference>
<accession>A0AAV3P3L1</accession>
<evidence type="ECO:0000313" key="2">
    <source>
        <dbReference type="Proteomes" id="UP001454036"/>
    </source>
</evidence>